<evidence type="ECO:0000313" key="3">
    <source>
        <dbReference type="Proteomes" id="UP000076404"/>
    </source>
</evidence>
<dbReference type="SUPFAM" id="SSF109604">
    <property type="entry name" value="HD-domain/PDEase-like"/>
    <property type="match status" value="1"/>
</dbReference>
<reference evidence="2 3" key="2">
    <citation type="journal article" date="2016" name="Environ. Microbiol. Rep.">
        <title>Metagenomic evidence for the presence of phototrophic Gemmatimonadetes bacteria in diverse environments.</title>
        <authorList>
            <person name="Zeng Y."/>
            <person name="Baumbach J."/>
            <person name="Barbosa E.G."/>
            <person name="Azevedo V."/>
            <person name="Zhang C."/>
            <person name="Koblizek M."/>
        </authorList>
    </citation>
    <scope>NUCLEOTIDE SEQUENCE [LARGE SCALE GENOMIC DNA]</scope>
    <source>
        <strain evidence="2 3">AP64</strain>
    </source>
</reference>
<dbReference type="OrthoDB" id="9791419at2"/>
<gene>
    <name evidence="2" type="ORF">GEMMAAP_18600</name>
</gene>
<protein>
    <recommendedName>
        <fullName evidence="1">HDOD domain-containing protein</fullName>
    </recommendedName>
</protein>
<dbReference type="AlphaFoldDB" id="A0A143BMG3"/>
<evidence type="ECO:0000313" key="2">
    <source>
        <dbReference type="EMBL" id="AMW06247.1"/>
    </source>
</evidence>
<dbReference type="STRING" id="1379270.GEMMAAP_18600"/>
<dbReference type="eggNOG" id="COG1639">
    <property type="taxonomic scope" value="Bacteria"/>
</dbReference>
<dbReference type="KEGG" id="gph:GEMMAAP_18600"/>
<reference evidence="2 3" key="1">
    <citation type="journal article" date="2014" name="Proc. Natl. Acad. Sci. U.S.A.">
        <title>Functional type 2 photosynthetic reaction centers found in the rare bacterial phylum Gemmatimonadetes.</title>
        <authorList>
            <person name="Zeng Y."/>
            <person name="Feng F."/>
            <person name="Medova H."/>
            <person name="Dean J."/>
            <person name="Koblizek M."/>
        </authorList>
    </citation>
    <scope>NUCLEOTIDE SEQUENCE [LARGE SCALE GENOMIC DNA]</scope>
    <source>
        <strain evidence="2 3">AP64</strain>
    </source>
</reference>
<dbReference type="InterPro" id="IPR029016">
    <property type="entry name" value="GAF-like_dom_sf"/>
</dbReference>
<name>A0A143BMG3_9BACT</name>
<dbReference type="PANTHER" id="PTHR33525:SF4">
    <property type="entry name" value="CYCLIC DI-GMP PHOSPHODIESTERASE CDGJ"/>
    <property type="match status" value="1"/>
</dbReference>
<dbReference type="Proteomes" id="UP000076404">
    <property type="component" value="Chromosome"/>
</dbReference>
<dbReference type="Pfam" id="PF01590">
    <property type="entry name" value="GAF"/>
    <property type="match status" value="1"/>
</dbReference>
<dbReference type="PROSITE" id="PS51833">
    <property type="entry name" value="HDOD"/>
    <property type="match status" value="1"/>
</dbReference>
<dbReference type="RefSeq" id="WP_026850940.1">
    <property type="nucleotide sequence ID" value="NZ_CP011454.1"/>
</dbReference>
<proteinExistence type="predicted"/>
<dbReference type="EMBL" id="CP011454">
    <property type="protein sequence ID" value="AMW06247.1"/>
    <property type="molecule type" value="Genomic_DNA"/>
</dbReference>
<dbReference type="PANTHER" id="PTHR33525">
    <property type="match status" value="1"/>
</dbReference>
<dbReference type="Pfam" id="PF08668">
    <property type="entry name" value="HDOD"/>
    <property type="match status" value="1"/>
</dbReference>
<dbReference type="eggNOG" id="COG2203">
    <property type="taxonomic scope" value="Bacteria"/>
</dbReference>
<dbReference type="InterPro" id="IPR003018">
    <property type="entry name" value="GAF"/>
</dbReference>
<dbReference type="SUPFAM" id="SSF55781">
    <property type="entry name" value="GAF domain-like"/>
    <property type="match status" value="1"/>
</dbReference>
<dbReference type="Gene3D" id="1.10.3210.10">
    <property type="entry name" value="Hypothetical protein af1432"/>
    <property type="match status" value="1"/>
</dbReference>
<dbReference type="InterPro" id="IPR013976">
    <property type="entry name" value="HDOD"/>
</dbReference>
<sequence length="516" mass="55764">MSLLQLTTIPEALPPDAGTDTDKAFALRARYARIMHGADFPALSQSVVDAITNSGDEDALQRLANLVLREYGLTLRVLRLANSAQYRRGAAPTQSVTHAMMMLGAQVVRQMAAATVLFEHFRKRSPVLRELMLRSLLTAYHASVTAEHLGCDDPEAAYLAGMFRSLGEVLVAGYFQDDYDRIRSIIAEDGRTEEVALRMVLGFSYDEFGAEVASAWGLPETVHTMLRTAGGTPADTLAAAHGMAPTVQATHFAHALTSALYFPAKGAATGQVVEALLAAAPASMRLTAPVVGRVVSGALTEMRELLSHAGTAETRLRLSDLAQVARTTFGTRLELPLDDVTVVESPLDLTLRARLRQELQEMVVPQHGATIGAFLLHALEAVVRGGPFDRVLVCFFTADRQQLVARTGLGEGIDALLPRFVFPVSSRGGPVVALTQLRQPIYVPTDRVPLPQELRWAQQHGVSQFGVFPLVVHGKLLGAIYCDRTGPVTSPDRATVRYVKSVADLVVDAITARRSS</sequence>
<dbReference type="InterPro" id="IPR052340">
    <property type="entry name" value="RNase_Y/CdgJ"/>
</dbReference>
<dbReference type="Gene3D" id="3.30.450.40">
    <property type="match status" value="1"/>
</dbReference>
<keyword evidence="3" id="KW-1185">Reference proteome</keyword>
<organism evidence="2 3">
    <name type="scientific">Gemmatimonas phototrophica</name>
    <dbReference type="NCBI Taxonomy" id="1379270"/>
    <lineage>
        <taxon>Bacteria</taxon>
        <taxon>Pseudomonadati</taxon>
        <taxon>Gemmatimonadota</taxon>
        <taxon>Gemmatimonadia</taxon>
        <taxon>Gemmatimonadales</taxon>
        <taxon>Gemmatimonadaceae</taxon>
        <taxon>Gemmatimonas</taxon>
    </lineage>
</organism>
<evidence type="ECO:0000259" key="1">
    <source>
        <dbReference type="PROSITE" id="PS51833"/>
    </source>
</evidence>
<feature type="domain" description="HDOD" evidence="1">
    <location>
        <begin position="40"/>
        <end position="232"/>
    </location>
</feature>
<accession>A0A143BMG3</accession>